<keyword evidence="3" id="KW-1185">Reference proteome</keyword>
<accession>A0A9P5ZRM2</accession>
<organism evidence="2 3">
    <name type="scientific">Pleurotus eryngii</name>
    <name type="common">Boletus of the steppes</name>
    <dbReference type="NCBI Taxonomy" id="5323"/>
    <lineage>
        <taxon>Eukaryota</taxon>
        <taxon>Fungi</taxon>
        <taxon>Dikarya</taxon>
        <taxon>Basidiomycota</taxon>
        <taxon>Agaricomycotina</taxon>
        <taxon>Agaricomycetes</taxon>
        <taxon>Agaricomycetidae</taxon>
        <taxon>Agaricales</taxon>
        <taxon>Pleurotineae</taxon>
        <taxon>Pleurotaceae</taxon>
        <taxon>Pleurotus</taxon>
    </lineage>
</organism>
<dbReference type="OrthoDB" id="3068921at2759"/>
<comment type="caution">
    <text evidence="2">The sequence shown here is derived from an EMBL/GenBank/DDBJ whole genome shotgun (WGS) entry which is preliminary data.</text>
</comment>
<feature type="region of interest" description="Disordered" evidence="1">
    <location>
        <begin position="181"/>
        <end position="202"/>
    </location>
</feature>
<reference evidence="2" key="1">
    <citation type="submission" date="2020-11" db="EMBL/GenBank/DDBJ databases">
        <authorList>
            <consortium name="DOE Joint Genome Institute"/>
            <person name="Ahrendt S."/>
            <person name="Riley R."/>
            <person name="Andreopoulos W."/>
            <person name="Labutti K."/>
            <person name="Pangilinan J."/>
            <person name="Ruiz-Duenas F.J."/>
            <person name="Barrasa J.M."/>
            <person name="Sanchez-Garcia M."/>
            <person name="Camarero S."/>
            <person name="Miyauchi S."/>
            <person name="Serrano A."/>
            <person name="Linde D."/>
            <person name="Babiker R."/>
            <person name="Drula E."/>
            <person name="Ayuso-Fernandez I."/>
            <person name="Pacheco R."/>
            <person name="Padilla G."/>
            <person name="Ferreira P."/>
            <person name="Barriuso J."/>
            <person name="Kellner H."/>
            <person name="Castanera R."/>
            <person name="Alfaro M."/>
            <person name="Ramirez L."/>
            <person name="Pisabarro A.G."/>
            <person name="Kuo A."/>
            <person name="Tritt A."/>
            <person name="Lipzen A."/>
            <person name="He G."/>
            <person name="Yan M."/>
            <person name="Ng V."/>
            <person name="Cullen D."/>
            <person name="Martin F."/>
            <person name="Rosso M.-N."/>
            <person name="Henrissat B."/>
            <person name="Hibbett D."/>
            <person name="Martinez A.T."/>
            <person name="Grigoriev I.V."/>
        </authorList>
    </citation>
    <scope>NUCLEOTIDE SEQUENCE</scope>
    <source>
        <strain evidence="2">ATCC 90797</strain>
    </source>
</reference>
<name>A0A9P5ZRM2_PLEER</name>
<dbReference type="AlphaFoldDB" id="A0A9P5ZRM2"/>
<evidence type="ECO:0000313" key="3">
    <source>
        <dbReference type="Proteomes" id="UP000807025"/>
    </source>
</evidence>
<feature type="compositionally biased region" description="Polar residues" evidence="1">
    <location>
        <begin position="181"/>
        <end position="195"/>
    </location>
</feature>
<dbReference type="EMBL" id="MU154639">
    <property type="protein sequence ID" value="KAF9490561.1"/>
    <property type="molecule type" value="Genomic_DNA"/>
</dbReference>
<proteinExistence type="predicted"/>
<gene>
    <name evidence="2" type="ORF">BDN71DRAFT_1434638</name>
</gene>
<evidence type="ECO:0000256" key="1">
    <source>
        <dbReference type="SAM" id="MobiDB-lite"/>
    </source>
</evidence>
<feature type="compositionally biased region" description="Basic and acidic residues" evidence="1">
    <location>
        <begin position="562"/>
        <end position="576"/>
    </location>
</feature>
<sequence length="576" mass="62535">MEVAPALCTVELFKDTAWHSTLRPLSIWYWVSQLGGQLPNLVSQEFLLKTAVKLRCPCPICAAEELLSPRSNFIIIEPLPTSRALLKPRICLLTGHFQSMGTRSKRKASLSVPPSPHSKAIYLPKVTRSMTPRKMSGASPPVSDANTMTLSTGPCMPSTWNSSAPPATKSNMALLPLNAATPSVPSSEDQANPPCSSDIKGKGKAVDAVDSLESSSYIVPLPHETVDLSYDLANPTSCMTKGQPVASSPLANMPIPLISSTPSLCSLVHDRSSSPSFLLGVELENLFIGVAQVLGIYVEPLQVLVQQLPNLCMKELIIEATDLKKMGLGLKAIFTILSALSELRGIPPWQAFCPNYAFVRTLKGDASPLCVELMWETLVQRLLHSHENIEAQLRTLYHFFTEPDARLSQISFDSTEGELHLVYGTQSPRTELAHFWRNEEKRNKLPSHLKINMDHLTASLLADGYSVPSYRIDSTCAVASTSSQPALSKQIQFKEMPDIVWGAIVMIWVLEQRPSASSSGAPSSCCAAKASPQQLKAATMIPLIPPGVHQEAGGAGDPSDNGSDRSRGDPSRRDRP</sequence>
<feature type="region of interest" description="Disordered" evidence="1">
    <location>
        <begin position="537"/>
        <end position="576"/>
    </location>
</feature>
<dbReference type="Proteomes" id="UP000807025">
    <property type="component" value="Unassembled WGS sequence"/>
</dbReference>
<protein>
    <submittedName>
        <fullName evidence="2">Uncharacterized protein</fullName>
    </submittedName>
</protein>
<evidence type="ECO:0000313" key="2">
    <source>
        <dbReference type="EMBL" id="KAF9490561.1"/>
    </source>
</evidence>